<dbReference type="InterPro" id="IPR016897">
    <property type="entry name" value="SKP1"/>
</dbReference>
<dbReference type="PIRSF" id="PIRSF028729">
    <property type="entry name" value="E3_ubiquit_lig_SCF_Skp"/>
    <property type="match status" value="1"/>
</dbReference>
<organism evidence="6 7">
    <name type="scientific">Aedes albopictus</name>
    <name type="common">Asian tiger mosquito</name>
    <name type="synonym">Stegomyia albopicta</name>
    <dbReference type="NCBI Taxonomy" id="7160"/>
    <lineage>
        <taxon>Eukaryota</taxon>
        <taxon>Metazoa</taxon>
        <taxon>Ecdysozoa</taxon>
        <taxon>Arthropoda</taxon>
        <taxon>Hexapoda</taxon>
        <taxon>Insecta</taxon>
        <taxon>Pterygota</taxon>
        <taxon>Neoptera</taxon>
        <taxon>Endopterygota</taxon>
        <taxon>Diptera</taxon>
        <taxon>Nematocera</taxon>
        <taxon>Culicoidea</taxon>
        <taxon>Culicidae</taxon>
        <taxon>Culicinae</taxon>
        <taxon>Aedini</taxon>
        <taxon>Aedes</taxon>
        <taxon>Stegomyia</taxon>
    </lineage>
</organism>
<dbReference type="SUPFAM" id="SSF81382">
    <property type="entry name" value="Skp1 dimerisation domain-like"/>
    <property type="match status" value="1"/>
</dbReference>
<dbReference type="CDD" id="cd18322">
    <property type="entry name" value="BTB_POZ_SKP1"/>
    <property type="match status" value="1"/>
</dbReference>
<dbReference type="InterPro" id="IPR036296">
    <property type="entry name" value="SKP1-like_dim_sf"/>
</dbReference>
<feature type="domain" description="SKP1 component dimerisation" evidence="4">
    <location>
        <begin position="114"/>
        <end position="160"/>
    </location>
</feature>
<evidence type="ECO:0000259" key="4">
    <source>
        <dbReference type="Pfam" id="PF01466"/>
    </source>
</evidence>
<evidence type="ECO:0000256" key="2">
    <source>
        <dbReference type="ARBA" id="ARBA00022786"/>
    </source>
</evidence>
<dbReference type="SMART" id="SM00512">
    <property type="entry name" value="Skp1"/>
    <property type="match status" value="1"/>
</dbReference>
<dbReference type="EnsemblMetazoa" id="AALFPA23_003993.R4723">
    <property type="protein sequence ID" value="AALFPA23_003993.P4723"/>
    <property type="gene ID" value="AALFPA23_003993"/>
</dbReference>
<dbReference type="GeneID" id="115260174"/>
<dbReference type="InterPro" id="IPR001232">
    <property type="entry name" value="SKP1-like"/>
</dbReference>
<feature type="domain" description="SKP1 component POZ" evidence="5">
    <location>
        <begin position="3"/>
        <end position="66"/>
    </location>
</feature>
<dbReference type="Gene3D" id="3.30.710.10">
    <property type="entry name" value="Potassium Channel Kv1.1, Chain A"/>
    <property type="match status" value="1"/>
</dbReference>
<dbReference type="InterPro" id="IPR016073">
    <property type="entry name" value="Skp1_comp_POZ"/>
</dbReference>
<evidence type="ECO:0000313" key="6">
    <source>
        <dbReference type="EnsemblMetazoa" id="AALFPA23_003993.P4723"/>
    </source>
</evidence>
<comment type="similarity">
    <text evidence="1 3">Belongs to the SKP1 family.</text>
</comment>
<evidence type="ECO:0008006" key="8">
    <source>
        <dbReference type="Google" id="ProtNLM"/>
    </source>
</evidence>
<dbReference type="PANTHER" id="PTHR11165">
    <property type="entry name" value="SKP1"/>
    <property type="match status" value="1"/>
</dbReference>
<dbReference type="Proteomes" id="UP000069940">
    <property type="component" value="Unassembled WGS sequence"/>
</dbReference>
<dbReference type="Pfam" id="PF03931">
    <property type="entry name" value="Skp1_POZ"/>
    <property type="match status" value="1"/>
</dbReference>
<reference evidence="6" key="2">
    <citation type="submission" date="2025-05" db="UniProtKB">
        <authorList>
            <consortium name="EnsemblMetazoa"/>
        </authorList>
    </citation>
    <scope>IDENTIFICATION</scope>
    <source>
        <strain evidence="6">Foshan</strain>
    </source>
</reference>
<reference evidence="7" key="1">
    <citation type="journal article" date="2015" name="Proc. Natl. Acad. Sci. U.S.A.">
        <title>Genome sequence of the Asian Tiger mosquito, Aedes albopictus, reveals insights into its biology, genetics, and evolution.</title>
        <authorList>
            <person name="Chen X.G."/>
            <person name="Jiang X."/>
            <person name="Gu J."/>
            <person name="Xu M."/>
            <person name="Wu Y."/>
            <person name="Deng Y."/>
            <person name="Zhang C."/>
            <person name="Bonizzoni M."/>
            <person name="Dermauw W."/>
            <person name="Vontas J."/>
            <person name="Armbruster P."/>
            <person name="Huang X."/>
            <person name="Yang Y."/>
            <person name="Zhang H."/>
            <person name="He W."/>
            <person name="Peng H."/>
            <person name="Liu Y."/>
            <person name="Wu K."/>
            <person name="Chen J."/>
            <person name="Lirakis M."/>
            <person name="Topalis P."/>
            <person name="Van Leeuwen T."/>
            <person name="Hall A.B."/>
            <person name="Jiang X."/>
            <person name="Thorpe C."/>
            <person name="Mueller R.L."/>
            <person name="Sun C."/>
            <person name="Waterhouse R.M."/>
            <person name="Yan G."/>
            <person name="Tu Z.J."/>
            <person name="Fang X."/>
            <person name="James A.A."/>
        </authorList>
    </citation>
    <scope>NUCLEOTIDE SEQUENCE [LARGE SCALE GENOMIC DNA]</scope>
    <source>
        <strain evidence="7">Foshan</strain>
    </source>
</reference>
<dbReference type="RefSeq" id="XP_062715248.1">
    <property type="nucleotide sequence ID" value="XM_062859264.1"/>
</dbReference>
<comment type="pathway">
    <text evidence="3">Protein modification; protein ubiquitination.</text>
</comment>
<proteinExistence type="inferred from homology"/>
<sequence>MPRIQLQSSDGEIFDVEVEIAKCSFTIKTMMVDLGLEDNCEEVVPLTNVDSNILRKILQWANYHKDDPEANPEDGKPVDRRTDNICEWDQEFMKVDQQTLYGLIKAANYLDIRGLMALTCKTVANMMKGKTEEQMRKMFNIQNDLTPEEEQQIRQENEWCEEVEIVAD</sequence>
<evidence type="ECO:0000259" key="5">
    <source>
        <dbReference type="Pfam" id="PF03931"/>
    </source>
</evidence>
<keyword evidence="7" id="KW-1185">Reference proteome</keyword>
<evidence type="ECO:0000256" key="3">
    <source>
        <dbReference type="PIRNR" id="PIRNR028729"/>
    </source>
</evidence>
<name>A0ABM1XYG8_AEDAL</name>
<protein>
    <recommendedName>
        <fullName evidence="8">S-phase kinase-associated protein 1</fullName>
    </recommendedName>
</protein>
<evidence type="ECO:0000256" key="1">
    <source>
        <dbReference type="ARBA" id="ARBA00009993"/>
    </source>
</evidence>
<evidence type="ECO:0000313" key="7">
    <source>
        <dbReference type="Proteomes" id="UP000069940"/>
    </source>
</evidence>
<accession>A0ABM1XYG8</accession>
<dbReference type="InterPro" id="IPR016072">
    <property type="entry name" value="Skp1_comp_dimer"/>
</dbReference>
<dbReference type="Pfam" id="PF01466">
    <property type="entry name" value="Skp1"/>
    <property type="match status" value="1"/>
</dbReference>
<dbReference type="SUPFAM" id="SSF54695">
    <property type="entry name" value="POZ domain"/>
    <property type="match status" value="1"/>
</dbReference>
<keyword evidence="2 3" id="KW-0833">Ubl conjugation pathway</keyword>
<dbReference type="InterPro" id="IPR011333">
    <property type="entry name" value="SKP1/BTB/POZ_sf"/>
</dbReference>